<evidence type="ECO:0000256" key="1">
    <source>
        <dbReference type="SAM" id="MobiDB-lite"/>
    </source>
</evidence>
<evidence type="ECO:0000313" key="4">
    <source>
        <dbReference type="Proteomes" id="UP000663831"/>
    </source>
</evidence>
<dbReference type="InterPro" id="IPR027417">
    <property type="entry name" value="P-loop_NTPase"/>
</dbReference>
<dbReference type="CDD" id="cd00882">
    <property type="entry name" value="Ras_like_GTPase"/>
    <property type="match status" value="1"/>
</dbReference>
<gene>
    <name evidence="3" type="ORF">RDB_LOCUS53264</name>
</gene>
<accession>A0A8H2Y257</accession>
<dbReference type="GO" id="GO:0005525">
    <property type="term" value="F:GTP binding"/>
    <property type="evidence" value="ECO:0007669"/>
    <property type="project" value="InterPro"/>
</dbReference>
<dbReference type="InterPro" id="IPR006073">
    <property type="entry name" value="GTP-bd"/>
</dbReference>
<protein>
    <recommendedName>
        <fullName evidence="2">G domain-containing protein</fullName>
    </recommendedName>
</protein>
<dbReference type="Gene3D" id="3.40.50.300">
    <property type="entry name" value="P-loop containing nucleotide triphosphate hydrolases"/>
    <property type="match status" value="1"/>
</dbReference>
<dbReference type="Proteomes" id="UP000663831">
    <property type="component" value="Unassembled WGS sequence"/>
</dbReference>
<dbReference type="OrthoDB" id="3222645at2759"/>
<dbReference type="EMBL" id="CAJMWV010001565">
    <property type="protein sequence ID" value="CAE6440529.1"/>
    <property type="molecule type" value="Genomic_DNA"/>
</dbReference>
<dbReference type="SUPFAM" id="SSF52540">
    <property type="entry name" value="P-loop containing nucleoside triphosphate hydrolases"/>
    <property type="match status" value="1"/>
</dbReference>
<dbReference type="AlphaFoldDB" id="A0A8H2Y257"/>
<feature type="region of interest" description="Disordered" evidence="1">
    <location>
        <begin position="1"/>
        <end position="60"/>
    </location>
</feature>
<feature type="compositionally biased region" description="Low complexity" evidence="1">
    <location>
        <begin position="1"/>
        <end position="19"/>
    </location>
</feature>
<feature type="domain" description="G" evidence="2">
    <location>
        <begin position="63"/>
        <end position="160"/>
    </location>
</feature>
<evidence type="ECO:0000259" key="2">
    <source>
        <dbReference type="Pfam" id="PF01926"/>
    </source>
</evidence>
<reference evidence="3" key="1">
    <citation type="submission" date="2021-01" db="EMBL/GenBank/DDBJ databases">
        <authorList>
            <person name="Kaushik A."/>
        </authorList>
    </citation>
    <scope>NUCLEOTIDE SEQUENCE</scope>
    <source>
        <strain evidence="3">AG3-1AP</strain>
    </source>
</reference>
<sequence length="614" mass="69072">MAKIATSDSDSSTTPTETTMNRHTSPDPPPPHDPPSQSTASRQAETPAPEATRQYQPRDDTIRVLVLGRSGSGKTHIIQTLCDEPERPVVGRLSEATTTPSSKIVVMKGSTRDYKFELIDTPGFDNMNMSDTEVYVRIAEYLQDPHRIEVGINGIIFVHRTGDVIQSRSLRQNLQVLTDIFLQEAGTSRLIVLESQLGVQRVTHKTLLDEVRGRHSAFDRAWALGAKVSHTPNRQGFIDLLEIYISQAPIILPIQLDASRGSRSDFTTRIERTLGYYEQESVQNLLRIQDHDLREMYERRLSHQRESESQLRQRLKEAELGYSSLRSQLQLQENVEQSEVVQALNDLNRMIDDIGRSISAYLTDAHVSDTLGKDPSDATALDAVDLPSLKILLDHVDGESSLVASSGGQGMQIESFFDYSIRHMLCRHLTNEIFRPFHPGVHPNLSRALTAAYRNIQSEASQVVAGKWRSETFKNIYSGDQEKREQHIADQLDKLADDRLKPLVRHTFGKDVSLAEDHHSRLRHLIEMALDWDSRLKGDVIVLGDFTQTSYTFHVRFRSAYMEEFEHNPRNPKPASILGTLALGLLSRRAVGGGNPVEQTTVCKAVVLTSNIFL</sequence>
<organism evidence="3 4">
    <name type="scientific">Rhizoctonia solani</name>
    <dbReference type="NCBI Taxonomy" id="456999"/>
    <lineage>
        <taxon>Eukaryota</taxon>
        <taxon>Fungi</taxon>
        <taxon>Dikarya</taxon>
        <taxon>Basidiomycota</taxon>
        <taxon>Agaricomycotina</taxon>
        <taxon>Agaricomycetes</taxon>
        <taxon>Cantharellales</taxon>
        <taxon>Ceratobasidiaceae</taxon>
        <taxon>Rhizoctonia</taxon>
    </lineage>
</organism>
<evidence type="ECO:0000313" key="3">
    <source>
        <dbReference type="EMBL" id="CAE6440529.1"/>
    </source>
</evidence>
<comment type="caution">
    <text evidence="3">The sequence shown here is derived from an EMBL/GenBank/DDBJ whole genome shotgun (WGS) entry which is preliminary data.</text>
</comment>
<name>A0A8H2Y257_9AGAM</name>
<proteinExistence type="predicted"/>
<dbReference type="Pfam" id="PF01926">
    <property type="entry name" value="MMR_HSR1"/>
    <property type="match status" value="1"/>
</dbReference>